<gene>
    <name evidence="9" type="ORF">A9Q84_08420</name>
</gene>
<feature type="domain" description="MotA/TolQ/ExbB proton channel" evidence="8">
    <location>
        <begin position="103"/>
        <end position="203"/>
    </location>
</feature>
<keyword evidence="6" id="KW-0653">Protein transport</keyword>
<organism evidence="9 10">
    <name type="scientific">Halobacteriovorax marinus</name>
    <dbReference type="NCBI Taxonomy" id="97084"/>
    <lineage>
        <taxon>Bacteria</taxon>
        <taxon>Pseudomonadati</taxon>
        <taxon>Bdellovibrionota</taxon>
        <taxon>Bacteriovoracia</taxon>
        <taxon>Bacteriovoracales</taxon>
        <taxon>Halobacteriovoraceae</taxon>
        <taxon>Halobacteriovorax</taxon>
    </lineage>
</organism>
<evidence type="ECO:0000256" key="6">
    <source>
        <dbReference type="RuleBase" id="RU004057"/>
    </source>
</evidence>
<dbReference type="InterPro" id="IPR050790">
    <property type="entry name" value="ExbB/TolQ_transport"/>
</dbReference>
<evidence type="ECO:0000256" key="7">
    <source>
        <dbReference type="SAM" id="Phobius"/>
    </source>
</evidence>
<evidence type="ECO:0000256" key="5">
    <source>
        <dbReference type="ARBA" id="ARBA00023136"/>
    </source>
</evidence>
<dbReference type="PANTHER" id="PTHR30625">
    <property type="entry name" value="PROTEIN TOLQ"/>
    <property type="match status" value="1"/>
</dbReference>
<evidence type="ECO:0000256" key="4">
    <source>
        <dbReference type="ARBA" id="ARBA00022989"/>
    </source>
</evidence>
<dbReference type="GO" id="GO:0005886">
    <property type="term" value="C:plasma membrane"/>
    <property type="evidence" value="ECO:0007669"/>
    <property type="project" value="UniProtKB-SubCell"/>
</dbReference>
<dbReference type="Pfam" id="PF01618">
    <property type="entry name" value="MotA_ExbB"/>
    <property type="match status" value="1"/>
</dbReference>
<keyword evidence="5 7" id="KW-0472">Membrane</keyword>
<dbReference type="InterPro" id="IPR002898">
    <property type="entry name" value="MotA_ExbB_proton_chnl"/>
</dbReference>
<keyword evidence="4 7" id="KW-1133">Transmembrane helix</keyword>
<accession>A0A1Y5F927</accession>
<evidence type="ECO:0000256" key="1">
    <source>
        <dbReference type="ARBA" id="ARBA00004651"/>
    </source>
</evidence>
<dbReference type="GO" id="GO:0017038">
    <property type="term" value="P:protein import"/>
    <property type="evidence" value="ECO:0007669"/>
    <property type="project" value="TreeGrafter"/>
</dbReference>
<evidence type="ECO:0000313" key="10">
    <source>
        <dbReference type="Proteomes" id="UP000196531"/>
    </source>
</evidence>
<dbReference type="Proteomes" id="UP000196531">
    <property type="component" value="Unassembled WGS sequence"/>
</dbReference>
<feature type="transmembrane region" description="Helical" evidence="7">
    <location>
        <begin position="167"/>
        <end position="188"/>
    </location>
</feature>
<dbReference type="PANTHER" id="PTHR30625:SF3">
    <property type="entry name" value="TOL-PAL SYSTEM PROTEIN TOLQ"/>
    <property type="match status" value="1"/>
</dbReference>
<evidence type="ECO:0000259" key="8">
    <source>
        <dbReference type="Pfam" id="PF01618"/>
    </source>
</evidence>
<comment type="subcellular location">
    <subcellularLocation>
        <location evidence="1">Cell membrane</location>
        <topology evidence="1">Multi-pass membrane protein</topology>
    </subcellularLocation>
    <subcellularLocation>
        <location evidence="6">Membrane</location>
        <topology evidence="6">Multi-pass membrane protein</topology>
    </subcellularLocation>
</comment>
<comment type="similarity">
    <text evidence="6">Belongs to the exbB/tolQ family.</text>
</comment>
<dbReference type="EMBL" id="MAAO01000006">
    <property type="protein sequence ID" value="OUR97457.1"/>
    <property type="molecule type" value="Genomic_DNA"/>
</dbReference>
<reference evidence="10" key="1">
    <citation type="journal article" date="2017" name="Proc. Natl. Acad. Sci. U.S.A.">
        <title>Simulation of Deepwater Horizon oil plume reveals substrate specialization within a complex community of hydrocarbon-degraders.</title>
        <authorList>
            <person name="Hu P."/>
            <person name="Dubinsky E.A."/>
            <person name="Probst A.J."/>
            <person name="Wang J."/>
            <person name="Sieber C.M.K."/>
            <person name="Tom L.M."/>
            <person name="Gardinali P."/>
            <person name="Banfield J.F."/>
            <person name="Atlas R.M."/>
            <person name="Andersen G.L."/>
        </authorList>
    </citation>
    <scope>NUCLEOTIDE SEQUENCE [LARGE SCALE GENOMIC DNA]</scope>
</reference>
<protein>
    <recommendedName>
        <fullName evidence="8">MotA/TolQ/ExbB proton channel domain-containing protein</fullName>
    </recommendedName>
</protein>
<keyword evidence="2" id="KW-1003">Cell membrane</keyword>
<keyword evidence="3 7" id="KW-0812">Transmembrane</keyword>
<name>A0A1Y5F927_9BACT</name>
<proteinExistence type="inferred from homology"/>
<feature type="transmembrane region" description="Helical" evidence="7">
    <location>
        <begin position="123"/>
        <end position="147"/>
    </location>
</feature>
<evidence type="ECO:0000313" key="9">
    <source>
        <dbReference type="EMBL" id="OUR97457.1"/>
    </source>
</evidence>
<feature type="transmembrane region" description="Helical" evidence="7">
    <location>
        <begin position="6"/>
        <end position="27"/>
    </location>
</feature>
<keyword evidence="6" id="KW-0813">Transport</keyword>
<evidence type="ECO:0000256" key="3">
    <source>
        <dbReference type="ARBA" id="ARBA00022692"/>
    </source>
</evidence>
<evidence type="ECO:0000256" key="2">
    <source>
        <dbReference type="ARBA" id="ARBA00022475"/>
    </source>
</evidence>
<dbReference type="AlphaFoldDB" id="A0A1Y5F927"/>
<comment type="caution">
    <text evidence="9">The sequence shown here is derived from an EMBL/GenBank/DDBJ whole genome shotgun (WGS) entry which is preliminary data.</text>
</comment>
<sequence length="219" mass="23971">MLEASLVVKAVLVSLVFASVVCWAIVLKKKKLFSEFKENSNDFLDVYKGASSLKEVMESCKNLPMSPYRSLFTNGYTELTKLKEHLNDDRDRLEKHFSQYGLNILERGLKKGVHEVNVELEKFLSTLASIGSVSPFVGLFGTVWGIIGSFTGLAGGGATIDAVAPGIAEALVATAVGLLAAIPAVWFYNKFNNENAHIQSEMDSFGQEFLNVVERSLAK</sequence>